<keyword evidence="2" id="KW-1185">Reference proteome</keyword>
<dbReference type="EMBL" id="BOMM01000070">
    <property type="protein sequence ID" value="GIE15631.1"/>
    <property type="molecule type" value="Genomic_DNA"/>
</dbReference>
<evidence type="ECO:0000313" key="2">
    <source>
        <dbReference type="Proteomes" id="UP000598174"/>
    </source>
</evidence>
<name>A0A919MDC0_9ACTN</name>
<dbReference type="AlphaFoldDB" id="A0A919MDC0"/>
<evidence type="ECO:0000313" key="1">
    <source>
        <dbReference type="EMBL" id="GIE15631.1"/>
    </source>
</evidence>
<gene>
    <name evidence="1" type="ORF">Afe05nite_74710</name>
</gene>
<proteinExistence type="predicted"/>
<dbReference type="Proteomes" id="UP000598174">
    <property type="component" value="Unassembled WGS sequence"/>
</dbReference>
<organism evidence="1 2">
    <name type="scientific">Paractinoplanes ferrugineus</name>
    <dbReference type="NCBI Taxonomy" id="113564"/>
    <lineage>
        <taxon>Bacteria</taxon>
        <taxon>Bacillati</taxon>
        <taxon>Actinomycetota</taxon>
        <taxon>Actinomycetes</taxon>
        <taxon>Micromonosporales</taxon>
        <taxon>Micromonosporaceae</taxon>
        <taxon>Paractinoplanes</taxon>
    </lineage>
</organism>
<protein>
    <submittedName>
        <fullName evidence="1">Uncharacterized protein</fullName>
    </submittedName>
</protein>
<sequence>MRYDEFVRAVRRYRPFALLRLLARTSTAQLKSHPFETVDVRDPIKPWAVSLVAREALAGGAHVTRREQPTLQALRALDAMVIDLEDPLSLNGDVSVGEETITGFMLRTSYQQFPYQQPIFGDTARMRPMLKRAFPRPKYQVLSDTVIAELLGADIDTYTDLAPFFLAAVMTNAGAFDPTWLDQPHFAPIRETVPKEQILRVYDTRLSAPVASLRKLAEAGRHQRPELRQHDFNPLVNAPFIILPEGIGVAPQPAFVTGRFSMAALYYAGLDRYGNAFATDLGHVNEEYTVEQLSLLNEAGAAIRNATCWRSRHLLPALQHDRAEVHGIDYSRGDAVASSSPVEFATASRSPLPGRIVLRKAQRLA</sequence>
<comment type="caution">
    <text evidence="1">The sequence shown here is derived from an EMBL/GenBank/DDBJ whole genome shotgun (WGS) entry which is preliminary data.</text>
</comment>
<accession>A0A919MDC0</accession>
<reference evidence="1" key="1">
    <citation type="submission" date="2021-01" db="EMBL/GenBank/DDBJ databases">
        <title>Whole genome shotgun sequence of Actinoplanes ferrugineus NBRC 15555.</title>
        <authorList>
            <person name="Komaki H."/>
            <person name="Tamura T."/>
        </authorList>
    </citation>
    <scope>NUCLEOTIDE SEQUENCE</scope>
    <source>
        <strain evidence="1">NBRC 15555</strain>
    </source>
</reference>